<dbReference type="EMBL" id="CP101740">
    <property type="protein sequence ID" value="UUL82805.1"/>
    <property type="molecule type" value="Genomic_DNA"/>
</dbReference>
<evidence type="ECO:0000313" key="3">
    <source>
        <dbReference type="EMBL" id="UUL82805.1"/>
    </source>
</evidence>
<dbReference type="InterPro" id="IPR008309">
    <property type="entry name" value="YdbL"/>
</dbReference>
<proteinExistence type="predicted"/>
<protein>
    <submittedName>
        <fullName evidence="3">YdbL family protein</fullName>
    </submittedName>
</protein>
<feature type="chain" id="PRO_5045975446" evidence="2">
    <location>
        <begin position="23"/>
        <end position="123"/>
    </location>
</feature>
<dbReference type="Pfam" id="PF07027">
    <property type="entry name" value="DUF1318"/>
    <property type="match status" value="1"/>
</dbReference>
<dbReference type="Proteomes" id="UP001058533">
    <property type="component" value="Chromosome"/>
</dbReference>
<organism evidence="3 4">
    <name type="scientific">Sphingomonas qomolangmaensis</name>
    <dbReference type="NCBI Taxonomy" id="2918765"/>
    <lineage>
        <taxon>Bacteria</taxon>
        <taxon>Pseudomonadati</taxon>
        <taxon>Pseudomonadota</taxon>
        <taxon>Alphaproteobacteria</taxon>
        <taxon>Sphingomonadales</taxon>
        <taxon>Sphingomonadaceae</taxon>
        <taxon>Sphingomonas</taxon>
    </lineage>
</organism>
<keyword evidence="4" id="KW-1185">Reference proteome</keyword>
<evidence type="ECO:0000256" key="1">
    <source>
        <dbReference type="SAM" id="MobiDB-lite"/>
    </source>
</evidence>
<name>A0ABY5L763_9SPHN</name>
<reference evidence="3" key="1">
    <citation type="submission" date="2022-07" db="EMBL/GenBank/DDBJ databases">
        <title>Sphingomonas sp. nov., a novel bacterium isolated from the north slope of the Mount Everest.</title>
        <authorList>
            <person name="Cui X."/>
            <person name="Liu Y."/>
        </authorList>
    </citation>
    <scope>NUCLEOTIDE SEQUENCE</scope>
    <source>
        <strain evidence="3">S5-59</strain>
    </source>
</reference>
<gene>
    <name evidence="3" type="ORF">NMP03_00735</name>
</gene>
<evidence type="ECO:0000256" key="2">
    <source>
        <dbReference type="SAM" id="SignalP"/>
    </source>
</evidence>
<sequence>MRIAKWMIGLALVAGVAGTAQAQRDPDYAAARAAGQIGEQTDGYLGVVGNAPDNVRAIVRDINIKRKSVYTQRAGAGSTIEQFAFVSGCNLIARTEPGEMYQTPSGAWKQRGAGAPERDPRCV</sequence>
<evidence type="ECO:0000313" key="4">
    <source>
        <dbReference type="Proteomes" id="UP001058533"/>
    </source>
</evidence>
<accession>A0ABY5L763</accession>
<keyword evidence="2" id="KW-0732">Signal</keyword>
<dbReference type="RefSeq" id="WP_256506657.1">
    <property type="nucleotide sequence ID" value="NZ_CP101740.1"/>
</dbReference>
<feature type="region of interest" description="Disordered" evidence="1">
    <location>
        <begin position="100"/>
        <end position="123"/>
    </location>
</feature>
<feature type="signal peptide" evidence="2">
    <location>
        <begin position="1"/>
        <end position="22"/>
    </location>
</feature>